<keyword evidence="1" id="KW-0472">Membrane</keyword>
<accession>A0A0F8VRW4</accession>
<sequence length="130" mass="15432">TRIQYSRRIDKKRKKELYTKQKAQRKGKNRPRFQTKRESQMILTRRKFIQRLGYMMAGGLIVPYVPKVFYSIPAPMPEWLYMDDLALRECIMRELRQKMIEIVKADPMLVLWGTGESQSLGVTPIGRLIQ</sequence>
<keyword evidence="1" id="KW-0812">Transmembrane</keyword>
<dbReference type="AlphaFoldDB" id="A0A0F8VRW4"/>
<feature type="transmembrane region" description="Helical" evidence="1">
    <location>
        <begin position="52"/>
        <end position="72"/>
    </location>
</feature>
<reference evidence="2" key="1">
    <citation type="journal article" date="2015" name="Nature">
        <title>Complex archaea that bridge the gap between prokaryotes and eukaryotes.</title>
        <authorList>
            <person name="Spang A."/>
            <person name="Saw J.H."/>
            <person name="Jorgensen S.L."/>
            <person name="Zaremba-Niedzwiedzka K."/>
            <person name="Martijn J."/>
            <person name="Lind A.E."/>
            <person name="van Eijk R."/>
            <person name="Schleper C."/>
            <person name="Guy L."/>
            <person name="Ettema T.J."/>
        </authorList>
    </citation>
    <scope>NUCLEOTIDE SEQUENCE</scope>
</reference>
<proteinExistence type="predicted"/>
<comment type="caution">
    <text evidence="2">The sequence shown here is derived from an EMBL/GenBank/DDBJ whole genome shotgun (WGS) entry which is preliminary data.</text>
</comment>
<dbReference type="EMBL" id="LAZR01069754">
    <property type="protein sequence ID" value="KKK47093.1"/>
    <property type="molecule type" value="Genomic_DNA"/>
</dbReference>
<evidence type="ECO:0000313" key="2">
    <source>
        <dbReference type="EMBL" id="KKK47093.1"/>
    </source>
</evidence>
<gene>
    <name evidence="2" type="ORF">LCGC14_3158690</name>
</gene>
<feature type="non-terminal residue" evidence="2">
    <location>
        <position position="1"/>
    </location>
</feature>
<protein>
    <submittedName>
        <fullName evidence="2">Uncharacterized protein</fullName>
    </submittedName>
</protein>
<name>A0A0F8VRW4_9ZZZZ</name>
<organism evidence="2">
    <name type="scientific">marine sediment metagenome</name>
    <dbReference type="NCBI Taxonomy" id="412755"/>
    <lineage>
        <taxon>unclassified sequences</taxon>
        <taxon>metagenomes</taxon>
        <taxon>ecological metagenomes</taxon>
    </lineage>
</organism>
<evidence type="ECO:0000256" key="1">
    <source>
        <dbReference type="SAM" id="Phobius"/>
    </source>
</evidence>
<keyword evidence="1" id="KW-1133">Transmembrane helix</keyword>